<reference evidence="1 2" key="1">
    <citation type="submission" date="2017-10" db="EMBL/GenBank/DDBJ databases">
        <title>Draft genome of Longimonas halophila.</title>
        <authorList>
            <person name="Goh K.M."/>
            <person name="Shamsir M.S."/>
            <person name="Lim S.W."/>
        </authorList>
    </citation>
    <scope>NUCLEOTIDE SEQUENCE [LARGE SCALE GENOMIC DNA]</scope>
    <source>
        <strain evidence="1 2">KCTC 42399</strain>
    </source>
</reference>
<dbReference type="Proteomes" id="UP000221024">
    <property type="component" value="Unassembled WGS sequence"/>
</dbReference>
<proteinExistence type="predicted"/>
<dbReference type="EMBL" id="PDEP01000005">
    <property type="protein sequence ID" value="PEN07596.1"/>
    <property type="molecule type" value="Genomic_DNA"/>
</dbReference>
<evidence type="ECO:0000313" key="2">
    <source>
        <dbReference type="Proteomes" id="UP000221024"/>
    </source>
</evidence>
<sequence>MLREGDLAEGEASVMEHRRAVLQHLGIPQRDALTYHDECLFACDPRLIKQEEVDRVECPREKCMATVVAVSLPIRPDTTANQDTVHSKQTQTAVRVLRLTPFSAYIYELVFQQEGGTYTIVEQKRLGGGAM</sequence>
<gene>
    <name evidence="1" type="ORF">CRI93_06340</name>
</gene>
<evidence type="ECO:0000313" key="1">
    <source>
        <dbReference type="EMBL" id="PEN07596.1"/>
    </source>
</evidence>
<protein>
    <submittedName>
        <fullName evidence="1">Uncharacterized protein</fullName>
    </submittedName>
</protein>
<organism evidence="1 2">
    <name type="scientific">Longimonas halophila</name>
    <dbReference type="NCBI Taxonomy" id="1469170"/>
    <lineage>
        <taxon>Bacteria</taxon>
        <taxon>Pseudomonadati</taxon>
        <taxon>Rhodothermota</taxon>
        <taxon>Rhodothermia</taxon>
        <taxon>Rhodothermales</taxon>
        <taxon>Salisaetaceae</taxon>
        <taxon>Longimonas</taxon>
    </lineage>
</organism>
<comment type="caution">
    <text evidence="1">The sequence shown here is derived from an EMBL/GenBank/DDBJ whole genome shotgun (WGS) entry which is preliminary data.</text>
</comment>
<accession>A0A2H3P151</accession>
<keyword evidence="2" id="KW-1185">Reference proteome</keyword>
<dbReference type="AlphaFoldDB" id="A0A2H3P151"/>
<name>A0A2H3P151_9BACT</name>